<proteinExistence type="predicted"/>
<dbReference type="Gene3D" id="1.25.40.20">
    <property type="entry name" value="Ankyrin repeat-containing domain"/>
    <property type="match status" value="1"/>
</dbReference>
<feature type="non-terminal residue" evidence="4">
    <location>
        <position position="94"/>
    </location>
</feature>
<evidence type="ECO:0000256" key="3">
    <source>
        <dbReference type="PROSITE-ProRule" id="PRU00023"/>
    </source>
</evidence>
<dbReference type="Proteomes" id="UP000243686">
    <property type="component" value="Unassembled WGS sequence"/>
</dbReference>
<dbReference type="PANTHER" id="PTHR24173">
    <property type="entry name" value="ANKYRIN REPEAT CONTAINING"/>
    <property type="match status" value="1"/>
</dbReference>
<dbReference type="SUPFAM" id="SSF48403">
    <property type="entry name" value="Ankyrin repeat"/>
    <property type="match status" value="1"/>
</dbReference>
<accession>A0A1S8WMF4</accession>
<organism evidence="4 5">
    <name type="scientific">Opisthorchis viverrini</name>
    <name type="common">Southeast Asian liver fluke</name>
    <dbReference type="NCBI Taxonomy" id="6198"/>
    <lineage>
        <taxon>Eukaryota</taxon>
        <taxon>Metazoa</taxon>
        <taxon>Spiralia</taxon>
        <taxon>Lophotrochozoa</taxon>
        <taxon>Platyhelminthes</taxon>
        <taxon>Trematoda</taxon>
        <taxon>Digenea</taxon>
        <taxon>Opisthorchiida</taxon>
        <taxon>Opisthorchiata</taxon>
        <taxon>Opisthorchiidae</taxon>
        <taxon>Opisthorchis</taxon>
    </lineage>
</organism>
<evidence type="ECO:0000256" key="2">
    <source>
        <dbReference type="ARBA" id="ARBA00023043"/>
    </source>
</evidence>
<reference evidence="4 5" key="1">
    <citation type="submission" date="2015-03" db="EMBL/GenBank/DDBJ databases">
        <title>Draft genome of the nematode, Opisthorchis viverrini.</title>
        <authorList>
            <person name="Mitreva M."/>
        </authorList>
    </citation>
    <scope>NUCLEOTIDE SEQUENCE [LARGE SCALE GENOMIC DNA]</scope>
    <source>
        <strain evidence="4">Khon Kaen</strain>
    </source>
</reference>
<keyword evidence="5" id="KW-1185">Reference proteome</keyword>
<keyword evidence="2 3" id="KW-0040">ANK repeat</keyword>
<feature type="repeat" description="ANK" evidence="3">
    <location>
        <begin position="71"/>
        <end position="94"/>
    </location>
</feature>
<evidence type="ECO:0000256" key="1">
    <source>
        <dbReference type="ARBA" id="ARBA00022737"/>
    </source>
</evidence>
<dbReference type="PROSITE" id="PS50297">
    <property type="entry name" value="ANK_REP_REGION"/>
    <property type="match status" value="2"/>
</dbReference>
<gene>
    <name evidence="4" type="ORF">X801_08525</name>
</gene>
<feature type="repeat" description="ANK" evidence="3">
    <location>
        <begin position="38"/>
        <end position="70"/>
    </location>
</feature>
<dbReference type="InterPro" id="IPR036770">
    <property type="entry name" value="Ankyrin_rpt-contain_sf"/>
</dbReference>
<evidence type="ECO:0000313" key="5">
    <source>
        <dbReference type="Proteomes" id="UP000243686"/>
    </source>
</evidence>
<sequence>MLTFLIWRPESQIFGFGLPDIVDLLLNRGAKVDLAGSDGRSALRAAAWAGHEEIVQRLLDAGANVDIQDAEGRSPLIAAAYMGHVGVVELIAQA</sequence>
<evidence type="ECO:0000313" key="4">
    <source>
        <dbReference type="EMBL" id="OON15668.1"/>
    </source>
</evidence>
<name>A0A1S8WMF4_OPIVI</name>
<dbReference type="AlphaFoldDB" id="A0A1S8WMF4"/>
<keyword evidence="1" id="KW-0677">Repeat</keyword>
<dbReference type="Pfam" id="PF12796">
    <property type="entry name" value="Ank_2"/>
    <property type="match status" value="1"/>
</dbReference>
<dbReference type="InterPro" id="IPR002110">
    <property type="entry name" value="Ankyrin_rpt"/>
</dbReference>
<protein>
    <submittedName>
        <fullName evidence="4">Ankyrin repeat protein</fullName>
    </submittedName>
</protein>
<dbReference type="PROSITE" id="PS50088">
    <property type="entry name" value="ANK_REPEAT"/>
    <property type="match status" value="2"/>
</dbReference>
<dbReference type="SMART" id="SM00248">
    <property type="entry name" value="ANK"/>
    <property type="match status" value="1"/>
</dbReference>
<dbReference type="PANTHER" id="PTHR24173:SF74">
    <property type="entry name" value="ANKYRIN REPEAT DOMAIN-CONTAINING PROTEIN 16"/>
    <property type="match status" value="1"/>
</dbReference>
<dbReference type="EMBL" id="KV903065">
    <property type="protein sequence ID" value="OON15668.1"/>
    <property type="molecule type" value="Genomic_DNA"/>
</dbReference>